<keyword evidence="2" id="KW-1185">Reference proteome</keyword>
<evidence type="ECO:0000313" key="1">
    <source>
        <dbReference type="EMBL" id="KAF2093136.1"/>
    </source>
</evidence>
<evidence type="ECO:0008006" key="3">
    <source>
        <dbReference type="Google" id="ProtNLM"/>
    </source>
</evidence>
<comment type="caution">
    <text evidence="1">The sequence shown here is derived from an EMBL/GenBank/DDBJ whole genome shotgun (WGS) entry which is preliminary data.</text>
</comment>
<dbReference type="EMBL" id="ML978139">
    <property type="protein sequence ID" value="KAF2093136.1"/>
    <property type="molecule type" value="Genomic_DNA"/>
</dbReference>
<dbReference type="PANTHER" id="PTHR42085">
    <property type="entry name" value="F-BOX DOMAIN-CONTAINING PROTEIN"/>
    <property type="match status" value="1"/>
</dbReference>
<dbReference type="PANTHER" id="PTHR42085:SF1">
    <property type="entry name" value="F-BOX DOMAIN-CONTAINING PROTEIN"/>
    <property type="match status" value="1"/>
</dbReference>
<sequence length="241" mass="27162">MCCFHGPGSSVERGQPQSRLMMLPAELRSTIYELVFEPVDMTVHSFTAETASSRMAFLATCKQVYYDARRVAYANGTFVLDGNDEKSQHKLYNLTHWQLGAVKSVLIQVDHLCGRDSPDANLIGKHFFPPGLNLEQVTIKPKTDDLRMYMRGQAGKMKKSIEAHAAHMCHLPDSTKRLVFLDLWPSVRLGDGEEFQDVLRTLLCTPEWENHRNIGWSTAPSDVAFRKTPTVHGKRASVLCV</sequence>
<dbReference type="OrthoDB" id="5413827at2759"/>
<gene>
    <name evidence="1" type="ORF">NA57DRAFT_81476</name>
</gene>
<accession>A0A9P4I7F3</accession>
<organism evidence="1 2">
    <name type="scientific">Rhizodiscina lignyota</name>
    <dbReference type="NCBI Taxonomy" id="1504668"/>
    <lineage>
        <taxon>Eukaryota</taxon>
        <taxon>Fungi</taxon>
        <taxon>Dikarya</taxon>
        <taxon>Ascomycota</taxon>
        <taxon>Pezizomycotina</taxon>
        <taxon>Dothideomycetes</taxon>
        <taxon>Pleosporomycetidae</taxon>
        <taxon>Aulographales</taxon>
        <taxon>Rhizodiscinaceae</taxon>
        <taxon>Rhizodiscina</taxon>
    </lineage>
</organism>
<protein>
    <recommendedName>
        <fullName evidence="3">F-box domain-containing protein</fullName>
    </recommendedName>
</protein>
<proteinExistence type="predicted"/>
<dbReference type="Proteomes" id="UP000799772">
    <property type="component" value="Unassembled WGS sequence"/>
</dbReference>
<name>A0A9P4I7F3_9PEZI</name>
<evidence type="ECO:0000313" key="2">
    <source>
        <dbReference type="Proteomes" id="UP000799772"/>
    </source>
</evidence>
<dbReference type="InterPro" id="IPR038883">
    <property type="entry name" value="AN11006-like"/>
</dbReference>
<dbReference type="AlphaFoldDB" id="A0A9P4I7F3"/>
<reference evidence="1" key="1">
    <citation type="journal article" date="2020" name="Stud. Mycol.">
        <title>101 Dothideomycetes genomes: a test case for predicting lifestyles and emergence of pathogens.</title>
        <authorList>
            <person name="Haridas S."/>
            <person name="Albert R."/>
            <person name="Binder M."/>
            <person name="Bloem J."/>
            <person name="Labutti K."/>
            <person name="Salamov A."/>
            <person name="Andreopoulos B."/>
            <person name="Baker S."/>
            <person name="Barry K."/>
            <person name="Bills G."/>
            <person name="Bluhm B."/>
            <person name="Cannon C."/>
            <person name="Castanera R."/>
            <person name="Culley D."/>
            <person name="Daum C."/>
            <person name="Ezra D."/>
            <person name="Gonzalez J."/>
            <person name="Henrissat B."/>
            <person name="Kuo A."/>
            <person name="Liang C."/>
            <person name="Lipzen A."/>
            <person name="Lutzoni F."/>
            <person name="Magnuson J."/>
            <person name="Mondo S."/>
            <person name="Nolan M."/>
            <person name="Ohm R."/>
            <person name="Pangilinan J."/>
            <person name="Park H.-J."/>
            <person name="Ramirez L."/>
            <person name="Alfaro M."/>
            <person name="Sun H."/>
            <person name="Tritt A."/>
            <person name="Yoshinaga Y."/>
            <person name="Zwiers L.-H."/>
            <person name="Turgeon B."/>
            <person name="Goodwin S."/>
            <person name="Spatafora J."/>
            <person name="Crous P."/>
            <person name="Grigoriev I."/>
        </authorList>
    </citation>
    <scope>NUCLEOTIDE SEQUENCE</scope>
    <source>
        <strain evidence="1">CBS 133067</strain>
    </source>
</reference>